<evidence type="ECO:0000313" key="2">
    <source>
        <dbReference type="Proteomes" id="UP000789396"/>
    </source>
</evidence>
<gene>
    <name evidence="1" type="ORF">RFULGI_LOCUS10172</name>
</gene>
<comment type="caution">
    <text evidence="1">The sequence shown here is derived from an EMBL/GenBank/DDBJ whole genome shotgun (WGS) entry which is preliminary data.</text>
</comment>
<dbReference type="OrthoDB" id="2449883at2759"/>
<evidence type="ECO:0000313" key="1">
    <source>
        <dbReference type="EMBL" id="CAG8695083.1"/>
    </source>
</evidence>
<proteinExistence type="predicted"/>
<keyword evidence="2" id="KW-1185">Reference proteome</keyword>
<accession>A0A9N9EWD5</accession>
<organism evidence="1 2">
    <name type="scientific">Racocetra fulgida</name>
    <dbReference type="NCBI Taxonomy" id="60492"/>
    <lineage>
        <taxon>Eukaryota</taxon>
        <taxon>Fungi</taxon>
        <taxon>Fungi incertae sedis</taxon>
        <taxon>Mucoromycota</taxon>
        <taxon>Glomeromycotina</taxon>
        <taxon>Glomeromycetes</taxon>
        <taxon>Diversisporales</taxon>
        <taxon>Gigasporaceae</taxon>
        <taxon>Racocetra</taxon>
    </lineage>
</organism>
<name>A0A9N9EWD5_9GLOM</name>
<sequence length="200" mass="23388">IFTLKKLDKIQDIINEVFGNQLIDDMQHLQALKLTLKILEDFTSNQKEIKEANQSSTYLHMPIWPCYIDGIEVKKNAILISKISDMNNNKRMLGIINCYKDKVRAENNDKTYLNSARNFEYDGSANIDISGNKIDKKILALNWTIIMMRYTSMKIIIGVKIDKYKVSIEYTKSTNIYQAEDERTYRPRNCYKRGVEVKIE</sequence>
<reference evidence="1" key="1">
    <citation type="submission" date="2021-06" db="EMBL/GenBank/DDBJ databases">
        <authorList>
            <person name="Kallberg Y."/>
            <person name="Tangrot J."/>
            <person name="Rosling A."/>
        </authorList>
    </citation>
    <scope>NUCLEOTIDE SEQUENCE</scope>
    <source>
        <strain evidence="1">IN212</strain>
    </source>
</reference>
<protein>
    <submittedName>
        <fullName evidence="1">19990_t:CDS:1</fullName>
    </submittedName>
</protein>
<feature type="non-terminal residue" evidence="1">
    <location>
        <position position="200"/>
    </location>
</feature>
<dbReference type="Proteomes" id="UP000789396">
    <property type="component" value="Unassembled WGS sequence"/>
</dbReference>
<dbReference type="AlphaFoldDB" id="A0A9N9EWD5"/>
<dbReference type="EMBL" id="CAJVPZ010019601">
    <property type="protein sequence ID" value="CAG8695083.1"/>
    <property type="molecule type" value="Genomic_DNA"/>
</dbReference>